<dbReference type="STRING" id="645134.A0A0L0HGM8"/>
<keyword evidence="4" id="KW-0146">Chitin degradation</keyword>
<feature type="signal peptide" evidence="10">
    <location>
        <begin position="1"/>
        <end position="24"/>
    </location>
</feature>
<dbReference type="InterPro" id="IPR001579">
    <property type="entry name" value="Glyco_hydro_18_chit_AS"/>
</dbReference>
<evidence type="ECO:0000256" key="9">
    <source>
        <dbReference type="SAM" id="MobiDB-lite"/>
    </source>
</evidence>
<dbReference type="eggNOG" id="KOG4701">
    <property type="taxonomic scope" value="Eukaryota"/>
</dbReference>
<keyword evidence="10" id="KW-0732">Signal</keyword>
<dbReference type="GeneID" id="27687850"/>
<dbReference type="Gene3D" id="2.60.40.290">
    <property type="match status" value="1"/>
</dbReference>
<dbReference type="InterPro" id="IPR050542">
    <property type="entry name" value="Glycosyl_Hydrlase18_Chitinase"/>
</dbReference>
<name>A0A0L0HGM8_SPIPD</name>
<dbReference type="GO" id="GO:0006032">
    <property type="term" value="P:chitin catabolic process"/>
    <property type="evidence" value="ECO:0007669"/>
    <property type="project" value="UniProtKB-KW"/>
</dbReference>
<feature type="compositionally biased region" description="Pro residues" evidence="9">
    <location>
        <begin position="257"/>
        <end position="273"/>
    </location>
</feature>
<dbReference type="GO" id="GO:0008843">
    <property type="term" value="F:endochitinase activity"/>
    <property type="evidence" value="ECO:0007669"/>
    <property type="project" value="UniProtKB-EC"/>
</dbReference>
<dbReference type="OrthoDB" id="6020543at2759"/>
<dbReference type="GO" id="GO:0030247">
    <property type="term" value="F:polysaccharide binding"/>
    <property type="evidence" value="ECO:0007669"/>
    <property type="project" value="InterPro"/>
</dbReference>
<dbReference type="OMA" id="CTSHAYQ"/>
<dbReference type="InterPro" id="IPR008965">
    <property type="entry name" value="CBM2/CBM3_carb-bd_dom_sf"/>
</dbReference>
<dbReference type="VEuPathDB" id="FungiDB:SPPG_04399"/>
<evidence type="ECO:0000256" key="10">
    <source>
        <dbReference type="SAM" id="SignalP"/>
    </source>
</evidence>
<gene>
    <name evidence="12" type="ORF">SPPG_04399</name>
</gene>
<comment type="catalytic activity">
    <reaction evidence="1">
        <text>Random endo-hydrolysis of N-acetyl-beta-D-glucosaminide (1-&gt;4)-beta-linkages in chitin and chitodextrins.</text>
        <dbReference type="EC" id="3.2.1.14"/>
    </reaction>
</comment>
<evidence type="ECO:0000256" key="4">
    <source>
        <dbReference type="ARBA" id="ARBA00023024"/>
    </source>
</evidence>
<dbReference type="Gene3D" id="3.20.20.80">
    <property type="entry name" value="Glycosidases"/>
    <property type="match status" value="1"/>
</dbReference>
<evidence type="ECO:0000313" key="13">
    <source>
        <dbReference type="Proteomes" id="UP000053201"/>
    </source>
</evidence>
<evidence type="ECO:0000313" key="12">
    <source>
        <dbReference type="EMBL" id="KND00055.1"/>
    </source>
</evidence>
<dbReference type="InterPro" id="IPR001919">
    <property type="entry name" value="CBD2"/>
</dbReference>
<proteinExistence type="predicted"/>
<dbReference type="SUPFAM" id="SSF49384">
    <property type="entry name" value="Carbohydrate-binding domain"/>
    <property type="match status" value="1"/>
</dbReference>
<dbReference type="RefSeq" id="XP_016608094.1">
    <property type="nucleotide sequence ID" value="XM_016752638.1"/>
</dbReference>
<accession>A0A0L0HGM8</accession>
<dbReference type="InterPro" id="IPR001223">
    <property type="entry name" value="Glyco_hydro18_cat"/>
</dbReference>
<evidence type="ECO:0000256" key="6">
    <source>
        <dbReference type="ARBA" id="ARBA00023295"/>
    </source>
</evidence>
<dbReference type="PROSITE" id="PS01095">
    <property type="entry name" value="GH18_1"/>
    <property type="match status" value="1"/>
</dbReference>
<dbReference type="SUPFAM" id="SSF51445">
    <property type="entry name" value="(Trans)glycosidases"/>
    <property type="match status" value="1"/>
</dbReference>
<evidence type="ECO:0000256" key="2">
    <source>
        <dbReference type="ARBA" id="ARBA00012729"/>
    </source>
</evidence>
<feature type="domain" description="GH18" evidence="11">
    <location>
        <begin position="319"/>
        <end position="629"/>
    </location>
</feature>
<keyword evidence="3 8" id="KW-0378">Hydrolase</keyword>
<dbReference type="Proteomes" id="UP000053201">
    <property type="component" value="Unassembled WGS sequence"/>
</dbReference>
<feature type="region of interest" description="Disordered" evidence="9">
    <location>
        <begin position="239"/>
        <end position="305"/>
    </location>
</feature>
<evidence type="ECO:0000256" key="5">
    <source>
        <dbReference type="ARBA" id="ARBA00023277"/>
    </source>
</evidence>
<organism evidence="12 13">
    <name type="scientific">Spizellomyces punctatus (strain DAOM BR117)</name>
    <dbReference type="NCBI Taxonomy" id="645134"/>
    <lineage>
        <taxon>Eukaryota</taxon>
        <taxon>Fungi</taxon>
        <taxon>Fungi incertae sedis</taxon>
        <taxon>Chytridiomycota</taxon>
        <taxon>Chytridiomycota incertae sedis</taxon>
        <taxon>Chytridiomycetes</taxon>
        <taxon>Spizellomycetales</taxon>
        <taxon>Spizellomycetaceae</taxon>
        <taxon>Spizellomyces</taxon>
    </lineage>
</organism>
<evidence type="ECO:0000259" key="11">
    <source>
        <dbReference type="PROSITE" id="PS51910"/>
    </source>
</evidence>
<evidence type="ECO:0000256" key="1">
    <source>
        <dbReference type="ARBA" id="ARBA00000822"/>
    </source>
</evidence>
<dbReference type="PANTHER" id="PTHR45708">
    <property type="entry name" value="ENDOCHITINASE"/>
    <property type="match status" value="1"/>
</dbReference>
<dbReference type="SMART" id="SM00637">
    <property type="entry name" value="CBD_II"/>
    <property type="match status" value="1"/>
</dbReference>
<feature type="compositionally biased region" description="Acidic residues" evidence="9">
    <location>
        <begin position="37"/>
        <end position="50"/>
    </location>
</feature>
<dbReference type="EC" id="3.2.1.14" evidence="2"/>
<dbReference type="GO" id="GO:0005576">
    <property type="term" value="C:extracellular region"/>
    <property type="evidence" value="ECO:0007669"/>
    <property type="project" value="TreeGrafter"/>
</dbReference>
<feature type="compositionally biased region" description="Low complexity" evidence="9">
    <location>
        <begin position="203"/>
        <end position="222"/>
    </location>
</feature>
<dbReference type="InterPro" id="IPR012291">
    <property type="entry name" value="CBM2_carb-bd_dom_sf"/>
</dbReference>
<dbReference type="Pfam" id="PF00704">
    <property type="entry name" value="Glyco_hydro_18"/>
    <property type="match status" value="1"/>
</dbReference>
<dbReference type="InParanoid" id="A0A0L0HGM8"/>
<dbReference type="Pfam" id="PF00553">
    <property type="entry name" value="CBM_2"/>
    <property type="match status" value="1"/>
</dbReference>
<keyword evidence="13" id="KW-1185">Reference proteome</keyword>
<protein>
    <recommendedName>
        <fullName evidence="2">chitinase</fullName>
        <ecNumber evidence="2">3.2.1.14</ecNumber>
    </recommendedName>
</protein>
<reference evidence="12 13" key="1">
    <citation type="submission" date="2009-08" db="EMBL/GenBank/DDBJ databases">
        <title>The Genome Sequence of Spizellomyces punctatus strain DAOM BR117.</title>
        <authorList>
            <consortium name="The Broad Institute Genome Sequencing Platform"/>
            <person name="Russ C."/>
            <person name="Cuomo C."/>
            <person name="Shea T."/>
            <person name="Young S.K."/>
            <person name="Zeng Q."/>
            <person name="Koehrsen M."/>
            <person name="Haas B."/>
            <person name="Borodovsky M."/>
            <person name="Guigo R."/>
            <person name="Alvarado L."/>
            <person name="Berlin A."/>
            <person name="Bochicchio J."/>
            <person name="Borenstein D."/>
            <person name="Chapman S."/>
            <person name="Chen Z."/>
            <person name="Engels R."/>
            <person name="Freedman E."/>
            <person name="Gellesch M."/>
            <person name="Goldberg J."/>
            <person name="Griggs A."/>
            <person name="Gujja S."/>
            <person name="Heiman D."/>
            <person name="Hepburn T."/>
            <person name="Howarth C."/>
            <person name="Jen D."/>
            <person name="Larson L."/>
            <person name="Lewis B."/>
            <person name="Mehta T."/>
            <person name="Park D."/>
            <person name="Pearson M."/>
            <person name="Roberts A."/>
            <person name="Saif S."/>
            <person name="Shenoy N."/>
            <person name="Sisk P."/>
            <person name="Stolte C."/>
            <person name="Sykes S."/>
            <person name="Thomson T."/>
            <person name="Walk T."/>
            <person name="White J."/>
            <person name="Yandava C."/>
            <person name="Burger G."/>
            <person name="Gray M.W."/>
            <person name="Holland P.W.H."/>
            <person name="King N."/>
            <person name="Lang F.B.F."/>
            <person name="Roger A.J."/>
            <person name="Ruiz-Trillo I."/>
            <person name="Lander E."/>
            <person name="Nusbaum C."/>
        </authorList>
    </citation>
    <scope>NUCLEOTIDE SEQUENCE [LARGE SCALE GENOMIC DNA]</scope>
    <source>
        <strain evidence="12 13">DAOM BR117</strain>
    </source>
</reference>
<keyword evidence="6 8" id="KW-0326">Glycosidase</keyword>
<sequence>MRQTRAVLNFALVVFLFFVAVALAAPAPLAGRTWDESTTENDDCNQNEEQDQSRWESKVYRETIQFQVANDQISSTWIGGVDFTLKIWYDGFCAHLHLINPASLPSATWRLAISLPPNSDLYTSWSGDYEELSDDGQQYIASPQDWNAEIVPGSSKTTGFCVQFPSPEDTMGMEPPRFLLKMYANEEDADNDSVETISPPPISLTTISGPTPSPSGSVTTTPILAPHTLVPISSQSSAVSNAPAVSSPSPTLVPSVVPSPSPNRAPSATPPSASPSLSPSTASQRPSSTPSPSATPSSTPVPISLPNTDPLIAKAQAGKLLVGYWGQNIAFSNPVVTGAAAPESEIDAYCSGPYDVLNIAFANVFKNAENTIDINLSRHCGTTFPGSTVLNCPEVGQAIRRCQALGKKVFLSLGGGIASVGFTDISDVNRFTTALWNMFLGGSDSAFVRPFGAGVILDGLDLDVEGGSDFGYDIFLQDIVRLMRASGRTFYMSGAPQCFFPDVLQNTAYAKGYFDWLNIQWYNNACGNNAYPNRPWRDAVEFWFNWANTVSVNPNVRLLIGAPASVASASPISFVPLQAAGASTPSLANIVGTWKSEFSSRFGGIMLWEVTTAEANGDYAQGVRALLGA</sequence>
<evidence type="ECO:0000256" key="7">
    <source>
        <dbReference type="ARBA" id="ARBA00023326"/>
    </source>
</evidence>
<dbReference type="PANTHER" id="PTHR45708:SF49">
    <property type="entry name" value="ENDOCHITINASE"/>
    <property type="match status" value="1"/>
</dbReference>
<feature type="chain" id="PRO_5005539826" description="chitinase" evidence="10">
    <location>
        <begin position="25"/>
        <end position="629"/>
    </location>
</feature>
<keyword evidence="7" id="KW-0624">Polysaccharide degradation</keyword>
<keyword evidence="5" id="KW-0119">Carbohydrate metabolism</keyword>
<feature type="compositionally biased region" description="Low complexity" evidence="9">
    <location>
        <begin position="274"/>
        <end position="304"/>
    </location>
</feature>
<dbReference type="AlphaFoldDB" id="A0A0L0HGM8"/>
<evidence type="ECO:0000256" key="8">
    <source>
        <dbReference type="RuleBase" id="RU000489"/>
    </source>
</evidence>
<feature type="compositionally biased region" description="Low complexity" evidence="9">
    <location>
        <begin position="239"/>
        <end position="256"/>
    </location>
</feature>
<feature type="region of interest" description="Disordered" evidence="9">
    <location>
        <begin position="34"/>
        <end position="55"/>
    </location>
</feature>
<dbReference type="EMBL" id="KQ257456">
    <property type="protein sequence ID" value="KND00055.1"/>
    <property type="molecule type" value="Genomic_DNA"/>
</dbReference>
<dbReference type="GO" id="GO:0000272">
    <property type="term" value="P:polysaccharide catabolic process"/>
    <property type="evidence" value="ECO:0007669"/>
    <property type="project" value="UniProtKB-KW"/>
</dbReference>
<dbReference type="InterPro" id="IPR017853">
    <property type="entry name" value="GH"/>
</dbReference>
<feature type="region of interest" description="Disordered" evidence="9">
    <location>
        <begin position="189"/>
        <end position="222"/>
    </location>
</feature>
<evidence type="ECO:0000256" key="3">
    <source>
        <dbReference type="ARBA" id="ARBA00022801"/>
    </source>
</evidence>
<dbReference type="PROSITE" id="PS51910">
    <property type="entry name" value="GH18_2"/>
    <property type="match status" value="1"/>
</dbReference>